<evidence type="ECO:0000313" key="1">
    <source>
        <dbReference type="EMBL" id="SDK42309.1"/>
    </source>
</evidence>
<gene>
    <name evidence="1" type="ORF">SAMN05444163_8074</name>
</gene>
<dbReference type="RefSeq" id="WP_091977200.1">
    <property type="nucleotide sequence ID" value="NZ_LT629693.1"/>
</dbReference>
<accession>A0ABY0QH86</accession>
<proteinExistence type="predicted"/>
<evidence type="ECO:0000313" key="2">
    <source>
        <dbReference type="Proteomes" id="UP000198803"/>
    </source>
</evidence>
<keyword evidence="2" id="KW-1185">Reference proteome</keyword>
<name>A0ABY0QH86_9BRAD</name>
<dbReference type="EMBL" id="LT629693">
    <property type="protein sequence ID" value="SDK42309.1"/>
    <property type="molecule type" value="Genomic_DNA"/>
</dbReference>
<organism evidence="1 2">
    <name type="scientific">Bradyrhizobium ottawaense</name>
    <dbReference type="NCBI Taxonomy" id="931866"/>
    <lineage>
        <taxon>Bacteria</taxon>
        <taxon>Pseudomonadati</taxon>
        <taxon>Pseudomonadota</taxon>
        <taxon>Alphaproteobacteria</taxon>
        <taxon>Hyphomicrobiales</taxon>
        <taxon>Nitrobacteraceae</taxon>
        <taxon>Bradyrhizobium</taxon>
    </lineage>
</organism>
<reference evidence="1 2" key="1">
    <citation type="submission" date="2016-10" db="EMBL/GenBank/DDBJ databases">
        <authorList>
            <person name="Varghese N."/>
            <person name="Submissions S."/>
        </authorList>
    </citation>
    <scope>NUCLEOTIDE SEQUENCE [LARGE SCALE GENOMIC DNA]</scope>
    <source>
        <strain evidence="1 2">GAS524</strain>
    </source>
</reference>
<sequence>MRLTNERPYAKPEAAAKRLWEIIQKIEPVHGRTHVEKFNGPFLFVDMATPAEYSAGMNILVERGFCQWHESGTFITLLKETDSHFD</sequence>
<dbReference type="Proteomes" id="UP000198803">
    <property type="component" value="Chromosome I"/>
</dbReference>
<protein>
    <submittedName>
        <fullName evidence="1">Uncharacterized protein</fullName>
    </submittedName>
</protein>